<evidence type="ECO:0000313" key="3">
    <source>
        <dbReference type="Proteomes" id="UP000199379"/>
    </source>
</evidence>
<protein>
    <recommendedName>
        <fullName evidence="4">Terminase-like family protein</fullName>
    </recommendedName>
</protein>
<proteinExistence type="predicted"/>
<dbReference type="InterPro" id="IPR027417">
    <property type="entry name" value="P-loop_NTPase"/>
</dbReference>
<dbReference type="RefSeq" id="WP_092368649.1">
    <property type="nucleotide sequence ID" value="NZ_BMGV01000008.1"/>
</dbReference>
<sequence>MSAIAGFDGWGWGVVRAAPEGVRGAVSDPAAKGLTDDQIAALQGQGAKEAIDSLNGEFAAGQLPDVETVTFPGPIAERFYWSNDDVIGIQGPVGSGKTTTLMKSRLRRAIEMPRSVIDGVRRYKVLFIRETYRQLWSTTIPSYLESFPKDLGKWSGGRGDPVTHVIRFEDAHGPIEFVAEFMAFGDDIIASMRGVQTTDIVLNEADTMPVEILTVGIGRIDRWPAREHFAGLPLQLQSYGQIVGDFNAPDEDNWTFKVFHDTEARERLGKELTDAMQQDESARARKEGRDPVTVRPITIAFCNQPGYGEPGCENLQNLSASYYPRQIASMQLAGRGDMVERLVRNKITYMRVGDPVWKREFSRRVHVSDTPLAPIAGLPLLIGLDQGFKGAAVIAQCAGFYRWRILGELHFPEERLMAQVFGQRLADLIEDRWPGIRIESGYGDMAGEHGASQAADENATWNLMVGRAGEFTVRPQVIGTNRIQPRLEAVRAALEAPMEAGEPGLLIDPSCRFLIRGFEARYVWKDDTDAHGDKRKIPDKSFTEANVHDALQYLLLSGHSGDGTSPYARRRPGGSPARMGHNGGPRLTGDDQGGLTTGWNVLEPYGGMQ</sequence>
<dbReference type="Proteomes" id="UP000199379">
    <property type="component" value="Unassembled WGS sequence"/>
</dbReference>
<dbReference type="STRING" id="1227549.SAMN05444007_108239"/>
<evidence type="ECO:0008006" key="4">
    <source>
        <dbReference type="Google" id="ProtNLM"/>
    </source>
</evidence>
<dbReference type="EMBL" id="FNYD01000008">
    <property type="protein sequence ID" value="SEJ91383.1"/>
    <property type="molecule type" value="Genomic_DNA"/>
</dbReference>
<feature type="region of interest" description="Disordered" evidence="1">
    <location>
        <begin position="561"/>
        <end position="596"/>
    </location>
</feature>
<dbReference type="OrthoDB" id="5440754at2"/>
<accession>A0A1H7CNP2</accession>
<gene>
    <name evidence="2" type="ORF">SAMN05444007_108239</name>
</gene>
<evidence type="ECO:0000256" key="1">
    <source>
        <dbReference type="SAM" id="MobiDB-lite"/>
    </source>
</evidence>
<dbReference type="Gene3D" id="3.40.50.300">
    <property type="entry name" value="P-loop containing nucleotide triphosphate hydrolases"/>
    <property type="match status" value="1"/>
</dbReference>
<organism evidence="2 3">
    <name type="scientific">Cribrihabitans marinus</name>
    <dbReference type="NCBI Taxonomy" id="1227549"/>
    <lineage>
        <taxon>Bacteria</taxon>
        <taxon>Pseudomonadati</taxon>
        <taxon>Pseudomonadota</taxon>
        <taxon>Alphaproteobacteria</taxon>
        <taxon>Rhodobacterales</taxon>
        <taxon>Paracoccaceae</taxon>
        <taxon>Cribrihabitans</taxon>
    </lineage>
</organism>
<dbReference type="AlphaFoldDB" id="A0A1H7CNP2"/>
<evidence type="ECO:0000313" key="2">
    <source>
        <dbReference type="EMBL" id="SEJ91383.1"/>
    </source>
</evidence>
<name>A0A1H7CNP2_9RHOB</name>
<keyword evidence="3" id="KW-1185">Reference proteome</keyword>
<reference evidence="2 3" key="1">
    <citation type="submission" date="2016-10" db="EMBL/GenBank/DDBJ databases">
        <authorList>
            <person name="de Groot N.N."/>
        </authorList>
    </citation>
    <scope>NUCLEOTIDE SEQUENCE [LARGE SCALE GENOMIC DNA]</scope>
    <source>
        <strain evidence="2 3">DSM 29340</strain>
    </source>
</reference>